<dbReference type="PANTHER" id="PTHR40469:SF2">
    <property type="entry name" value="GALACTOSE-BINDING DOMAIN-LIKE SUPERFAMILY PROTEIN"/>
    <property type="match status" value="1"/>
</dbReference>
<dbReference type="RefSeq" id="WP_380742280.1">
    <property type="nucleotide sequence ID" value="NZ_JBHTLI010000001.1"/>
</dbReference>
<sequence>MNLINKLPILGIFLFSYVIGFAQEPEVLVFSKTKGFWHKSIPAGIEAIEEMGEEYGFKVSETDEAKEFSPENLKKYKLVIFLNTTGNVLNNKQQQAFEEYIEGGGNFFGIHSAADTEYDWPWYGNLVGAYFNGHPPVAEAEIIVEKPDHLTVSHLSGVWTRRDEWYNYKNISPHLEMLLRLDESTYEGGENGENHPIAWYQELPGGGKAIYTGGGHTIESYIEPRFREHLLRCIQFATAEHID</sequence>
<dbReference type="SUPFAM" id="SSF52317">
    <property type="entry name" value="Class I glutamine amidotransferase-like"/>
    <property type="match status" value="1"/>
</dbReference>
<dbReference type="PANTHER" id="PTHR40469">
    <property type="entry name" value="SECRETED GLYCOSYL HYDROLASE"/>
    <property type="match status" value="1"/>
</dbReference>
<protein>
    <submittedName>
        <fullName evidence="2">ThuA domain-containing protein</fullName>
    </submittedName>
</protein>
<dbReference type="Proteomes" id="UP001597131">
    <property type="component" value="Unassembled WGS sequence"/>
</dbReference>
<dbReference type="InterPro" id="IPR029010">
    <property type="entry name" value="ThuA-like"/>
</dbReference>
<evidence type="ECO:0000313" key="2">
    <source>
        <dbReference type="EMBL" id="MFD1094440.1"/>
    </source>
</evidence>
<dbReference type="Pfam" id="PF06283">
    <property type="entry name" value="ThuA"/>
    <property type="match status" value="1"/>
</dbReference>
<evidence type="ECO:0000259" key="1">
    <source>
        <dbReference type="Pfam" id="PF06283"/>
    </source>
</evidence>
<dbReference type="EMBL" id="JBHTLI010000001">
    <property type="protein sequence ID" value="MFD1094440.1"/>
    <property type="molecule type" value="Genomic_DNA"/>
</dbReference>
<proteinExistence type="predicted"/>
<organism evidence="2 3">
    <name type="scientific">Salegentibacter chungangensis</name>
    <dbReference type="NCBI Taxonomy" id="1335724"/>
    <lineage>
        <taxon>Bacteria</taxon>
        <taxon>Pseudomonadati</taxon>
        <taxon>Bacteroidota</taxon>
        <taxon>Flavobacteriia</taxon>
        <taxon>Flavobacteriales</taxon>
        <taxon>Flavobacteriaceae</taxon>
        <taxon>Salegentibacter</taxon>
    </lineage>
</organism>
<comment type="caution">
    <text evidence="2">The sequence shown here is derived from an EMBL/GenBank/DDBJ whole genome shotgun (WGS) entry which is preliminary data.</text>
</comment>
<dbReference type="InterPro" id="IPR029062">
    <property type="entry name" value="Class_I_gatase-like"/>
</dbReference>
<name>A0ABW3NMI6_9FLAO</name>
<keyword evidence="3" id="KW-1185">Reference proteome</keyword>
<dbReference type="Gene3D" id="3.40.50.880">
    <property type="match status" value="1"/>
</dbReference>
<reference evidence="3" key="1">
    <citation type="journal article" date="2019" name="Int. J. Syst. Evol. Microbiol.">
        <title>The Global Catalogue of Microorganisms (GCM) 10K type strain sequencing project: providing services to taxonomists for standard genome sequencing and annotation.</title>
        <authorList>
            <consortium name="The Broad Institute Genomics Platform"/>
            <consortium name="The Broad Institute Genome Sequencing Center for Infectious Disease"/>
            <person name="Wu L."/>
            <person name="Ma J."/>
        </authorList>
    </citation>
    <scope>NUCLEOTIDE SEQUENCE [LARGE SCALE GENOMIC DNA]</scope>
    <source>
        <strain evidence="3">CCUG 64793</strain>
    </source>
</reference>
<accession>A0ABW3NMI6</accession>
<gene>
    <name evidence="2" type="ORF">ACFQ3Q_01650</name>
</gene>
<evidence type="ECO:0000313" key="3">
    <source>
        <dbReference type="Proteomes" id="UP001597131"/>
    </source>
</evidence>
<feature type="domain" description="ThuA-like" evidence="1">
    <location>
        <begin position="27"/>
        <end position="237"/>
    </location>
</feature>